<dbReference type="AlphaFoldDB" id="A0A9P6KF39"/>
<sequence>MGQFRGHQLNYHAQSFTVGITTVSGSIKAVVVHQKNGAFQCPICGIFLTTKSRCRSHLKGRICQPDPSLPAITMPKEMAIPALHQQQETHTYDDAVLCSCGMLQASAEEKRRTLGIIEALGLQPILLKDARGAEHYALVHPTAFSGFPTDPAAEPNPVVPQKRRLEDDTSRPTPELKRLLSSSPYAGLLATREYIELDDEICKLLNQNWRSSTHLRFSSAVILSGCIILNSKSGHAIIANAVEMYGRESTVDIHHNSFGLRSGQSMTTPPPAATKTPYKKVRPVTLSTLDGGSRLIIETTSFNALITSSLRLDKVVKPSIGVSTPSFKLINKGDVLATRIYLDARNLQTGLKMAGNRDTWNVSNSNVLCQLRQVKTKFFDASTYYLCRGSSHFTRFHPYQPYTIFSLASCEQFECGDNVEASNLFHNIASNVIKDGAQAVLEKKTVQQLRSRCTDQGSIPNEFDRILSLYGDDDDSMPILDNHDLNDPLESLASHLSPFIATANKEVVCLIEGEFAQPIA</sequence>
<gene>
    <name evidence="2" type="ORF">BGW38_000073</name>
</gene>
<dbReference type="OrthoDB" id="2250876at2759"/>
<dbReference type="EMBL" id="JAABOA010001010">
    <property type="protein sequence ID" value="KAF9582548.1"/>
    <property type="molecule type" value="Genomic_DNA"/>
</dbReference>
<evidence type="ECO:0000256" key="1">
    <source>
        <dbReference type="SAM" id="MobiDB-lite"/>
    </source>
</evidence>
<comment type="caution">
    <text evidence="2">The sequence shown here is derived from an EMBL/GenBank/DDBJ whole genome shotgun (WGS) entry which is preliminary data.</text>
</comment>
<feature type="compositionally biased region" description="Basic and acidic residues" evidence="1">
    <location>
        <begin position="163"/>
        <end position="175"/>
    </location>
</feature>
<name>A0A9P6KF39_9FUNG</name>
<evidence type="ECO:0000313" key="3">
    <source>
        <dbReference type="Proteomes" id="UP000780801"/>
    </source>
</evidence>
<feature type="region of interest" description="Disordered" evidence="1">
    <location>
        <begin position="147"/>
        <end position="175"/>
    </location>
</feature>
<protein>
    <submittedName>
        <fullName evidence="2">Uncharacterized protein</fullName>
    </submittedName>
</protein>
<proteinExistence type="predicted"/>
<reference evidence="2" key="1">
    <citation type="journal article" date="2020" name="Fungal Divers.">
        <title>Resolving the Mortierellaceae phylogeny through synthesis of multi-gene phylogenetics and phylogenomics.</title>
        <authorList>
            <person name="Vandepol N."/>
            <person name="Liber J."/>
            <person name="Desiro A."/>
            <person name="Na H."/>
            <person name="Kennedy M."/>
            <person name="Barry K."/>
            <person name="Grigoriev I.V."/>
            <person name="Miller A.N."/>
            <person name="O'Donnell K."/>
            <person name="Stajich J.E."/>
            <person name="Bonito G."/>
        </authorList>
    </citation>
    <scope>NUCLEOTIDE SEQUENCE</scope>
    <source>
        <strain evidence="2">KOD1015</strain>
    </source>
</reference>
<keyword evidence="3" id="KW-1185">Reference proteome</keyword>
<organism evidence="2 3">
    <name type="scientific">Lunasporangiospora selenospora</name>
    <dbReference type="NCBI Taxonomy" id="979761"/>
    <lineage>
        <taxon>Eukaryota</taxon>
        <taxon>Fungi</taxon>
        <taxon>Fungi incertae sedis</taxon>
        <taxon>Mucoromycota</taxon>
        <taxon>Mortierellomycotina</taxon>
        <taxon>Mortierellomycetes</taxon>
        <taxon>Mortierellales</taxon>
        <taxon>Mortierellaceae</taxon>
        <taxon>Lunasporangiospora</taxon>
    </lineage>
</organism>
<evidence type="ECO:0000313" key="2">
    <source>
        <dbReference type="EMBL" id="KAF9582548.1"/>
    </source>
</evidence>
<dbReference type="Proteomes" id="UP000780801">
    <property type="component" value="Unassembled WGS sequence"/>
</dbReference>
<accession>A0A9P6KF39</accession>